<protein>
    <submittedName>
        <fullName evidence="1">ArsR family transcriptional regulator</fullName>
    </submittedName>
</protein>
<proteinExistence type="predicted"/>
<organism evidence="1 2">
    <name type="scientific">Solirubrobacter ginsenosidimutans</name>
    <dbReference type="NCBI Taxonomy" id="490573"/>
    <lineage>
        <taxon>Bacteria</taxon>
        <taxon>Bacillati</taxon>
        <taxon>Actinomycetota</taxon>
        <taxon>Thermoleophilia</taxon>
        <taxon>Solirubrobacterales</taxon>
        <taxon>Solirubrobacteraceae</taxon>
        <taxon>Solirubrobacter</taxon>
    </lineage>
</organism>
<evidence type="ECO:0000313" key="1">
    <source>
        <dbReference type="EMBL" id="MDA0164234.1"/>
    </source>
</evidence>
<dbReference type="InterPro" id="IPR036390">
    <property type="entry name" value="WH_DNA-bd_sf"/>
</dbReference>
<comment type="caution">
    <text evidence="1">The sequence shown here is derived from an EMBL/GenBank/DDBJ whole genome shotgun (WGS) entry which is preliminary data.</text>
</comment>
<reference evidence="1" key="1">
    <citation type="submission" date="2022-10" db="EMBL/GenBank/DDBJ databases">
        <title>The WGS of Solirubrobacter ginsenosidimutans DSM 21036.</title>
        <authorList>
            <person name="Jiang Z."/>
        </authorList>
    </citation>
    <scope>NUCLEOTIDE SEQUENCE</scope>
    <source>
        <strain evidence="1">DSM 21036</strain>
    </source>
</reference>
<name>A0A9X3S349_9ACTN</name>
<dbReference type="EMBL" id="JAPDOD010000032">
    <property type="protein sequence ID" value="MDA0164234.1"/>
    <property type="molecule type" value="Genomic_DNA"/>
</dbReference>
<dbReference type="SUPFAM" id="SSF46785">
    <property type="entry name" value="Winged helix' DNA-binding domain"/>
    <property type="match status" value="1"/>
</dbReference>
<keyword evidence="2" id="KW-1185">Reference proteome</keyword>
<gene>
    <name evidence="1" type="ORF">OM076_28445</name>
</gene>
<dbReference type="Gene3D" id="1.10.10.10">
    <property type="entry name" value="Winged helix-like DNA-binding domain superfamily/Winged helix DNA-binding domain"/>
    <property type="match status" value="1"/>
</dbReference>
<dbReference type="AlphaFoldDB" id="A0A9X3S349"/>
<dbReference type="RefSeq" id="WP_270043484.1">
    <property type="nucleotide sequence ID" value="NZ_JAPDOD010000032.1"/>
</dbReference>
<accession>A0A9X3S349</accession>
<evidence type="ECO:0000313" key="2">
    <source>
        <dbReference type="Proteomes" id="UP001149140"/>
    </source>
</evidence>
<dbReference type="Proteomes" id="UP001149140">
    <property type="component" value="Unassembled WGS sequence"/>
</dbReference>
<sequence length="116" mass="12434">MNGPREIIKALARGGRAGAIIDHLAEHGPSSSADISDAFAITRAGARAHLIGLRAGGVVDLEDDFVRAMIGTHRHRYYLDADALRYAARWLDALADRAERANRAAAFAPMAGGRTR</sequence>
<dbReference type="InterPro" id="IPR036388">
    <property type="entry name" value="WH-like_DNA-bd_sf"/>
</dbReference>